<proteinExistence type="inferred from homology"/>
<evidence type="ECO:0000256" key="10">
    <source>
        <dbReference type="ARBA" id="ARBA00022723"/>
    </source>
</evidence>
<evidence type="ECO:0000256" key="17">
    <source>
        <dbReference type="ARBA" id="ARBA00024688"/>
    </source>
</evidence>
<dbReference type="SUPFAM" id="SSF49503">
    <property type="entry name" value="Cupredoxins"/>
    <property type="match status" value="1"/>
</dbReference>
<dbReference type="InterPro" id="IPR036257">
    <property type="entry name" value="Cyt_c_oxidase_su2_TM_sf"/>
</dbReference>
<evidence type="ECO:0000256" key="14">
    <source>
        <dbReference type="ARBA" id="ARBA00022989"/>
    </source>
</evidence>
<dbReference type="PANTHER" id="PTHR22888:SF9">
    <property type="entry name" value="CYTOCHROME C OXIDASE SUBUNIT 2"/>
    <property type="match status" value="1"/>
</dbReference>
<keyword evidence="8" id="KW-0679">Respiratory chain</keyword>
<dbReference type="Gene3D" id="2.60.40.420">
    <property type="entry name" value="Cupredoxins - blue copper proteins"/>
    <property type="match status" value="1"/>
</dbReference>
<dbReference type="GO" id="GO:0005886">
    <property type="term" value="C:plasma membrane"/>
    <property type="evidence" value="ECO:0007669"/>
    <property type="project" value="UniProtKB-SubCell"/>
</dbReference>
<evidence type="ECO:0000256" key="9">
    <source>
        <dbReference type="ARBA" id="ARBA00022692"/>
    </source>
</evidence>
<reference evidence="24" key="1">
    <citation type="journal article" date="2014" name="Int. J. Syst. Evol. Microbiol.">
        <title>Complete genome sequence of Corynebacterium casei LMG S-19264T (=DSM 44701T), isolated from a smear-ripened cheese.</title>
        <authorList>
            <consortium name="US DOE Joint Genome Institute (JGI-PGF)"/>
            <person name="Walter F."/>
            <person name="Albersmeier A."/>
            <person name="Kalinowski J."/>
            <person name="Ruckert C."/>
        </authorList>
    </citation>
    <scope>NUCLEOTIDE SEQUENCE</scope>
    <source>
        <strain evidence="24">CGMCC 4.7201</strain>
    </source>
</reference>
<dbReference type="FunFam" id="1.10.287.90:FF:000003">
    <property type="entry name" value="Cytochrome C oxidase subunit II"/>
    <property type="match status" value="1"/>
</dbReference>
<keyword evidence="11" id="KW-0732">Signal</keyword>
<keyword evidence="6" id="KW-0813">Transport</keyword>
<keyword evidence="15" id="KW-0186">Copper</keyword>
<evidence type="ECO:0000256" key="16">
    <source>
        <dbReference type="ARBA" id="ARBA00023136"/>
    </source>
</evidence>
<comment type="catalytic activity">
    <reaction evidence="20">
        <text>4 Fe(II)-[cytochrome c] + O2 + 8 H(+)(in) = 4 Fe(III)-[cytochrome c] + 2 H2O + 4 H(+)(out)</text>
        <dbReference type="Rhea" id="RHEA:11436"/>
        <dbReference type="Rhea" id="RHEA-COMP:10350"/>
        <dbReference type="Rhea" id="RHEA-COMP:14399"/>
        <dbReference type="ChEBI" id="CHEBI:15377"/>
        <dbReference type="ChEBI" id="CHEBI:15378"/>
        <dbReference type="ChEBI" id="CHEBI:15379"/>
        <dbReference type="ChEBI" id="CHEBI:29033"/>
        <dbReference type="ChEBI" id="CHEBI:29034"/>
        <dbReference type="EC" id="7.1.1.9"/>
    </reaction>
</comment>
<evidence type="ECO:0000256" key="21">
    <source>
        <dbReference type="ARBA" id="ARBA00071034"/>
    </source>
</evidence>
<dbReference type="GO" id="GO:0005507">
    <property type="term" value="F:copper ion binding"/>
    <property type="evidence" value="ECO:0007669"/>
    <property type="project" value="InterPro"/>
</dbReference>
<feature type="domain" description="Cytochrome oxidase subunit II copper A binding" evidence="23">
    <location>
        <begin position="135"/>
        <end position="287"/>
    </location>
</feature>
<name>A0A918E2P2_9ACTN</name>
<dbReference type="GO" id="GO:0042773">
    <property type="term" value="P:ATP synthesis coupled electron transport"/>
    <property type="evidence" value="ECO:0007669"/>
    <property type="project" value="TreeGrafter"/>
</dbReference>
<feature type="transmembrane region" description="Helical" evidence="22">
    <location>
        <begin position="63"/>
        <end position="84"/>
    </location>
</feature>
<evidence type="ECO:0000313" key="25">
    <source>
        <dbReference type="Proteomes" id="UP000641932"/>
    </source>
</evidence>
<dbReference type="AlphaFoldDB" id="A0A918E2P2"/>
<dbReference type="PROSITE" id="PS00078">
    <property type="entry name" value="COX2"/>
    <property type="match status" value="1"/>
</dbReference>
<dbReference type="EMBL" id="BMMS01000067">
    <property type="protein sequence ID" value="GGP00819.1"/>
    <property type="molecule type" value="Genomic_DNA"/>
</dbReference>
<evidence type="ECO:0000256" key="8">
    <source>
        <dbReference type="ARBA" id="ARBA00022660"/>
    </source>
</evidence>
<evidence type="ECO:0000259" key="23">
    <source>
        <dbReference type="PROSITE" id="PS50857"/>
    </source>
</evidence>
<evidence type="ECO:0000256" key="4">
    <source>
        <dbReference type="ARBA" id="ARBA00007866"/>
    </source>
</evidence>
<keyword evidence="16 22" id="KW-0472">Membrane</keyword>
<evidence type="ECO:0000256" key="7">
    <source>
        <dbReference type="ARBA" id="ARBA00022475"/>
    </source>
</evidence>
<dbReference type="InterPro" id="IPR002429">
    <property type="entry name" value="CcO_II-like_C"/>
</dbReference>
<comment type="cofactor">
    <cofactor evidence="1">
        <name>Cu cation</name>
        <dbReference type="ChEBI" id="CHEBI:23378"/>
    </cofactor>
</comment>
<comment type="function">
    <text evidence="17">Subunits I and II form the functional core of the enzyme complex. Electrons originating in cytochrome c are transferred via heme a and Cu(A) to the binuclear center formed by heme a3 and Cu(B).</text>
</comment>
<sequence length="320" mass="35335">MSPNGSDRSPRRSMRRKLPQALAAGLVLATATGCSYEDFPRLGLPSPATEQGPIVISLWQGSWAAALATGVLVWGLIIWAVIFHRRSRTKVEVPPQTRYNMPIEALYTVVPLIIIAVLFYFTARDETDLLKTSSKPKHVVNVVGFQWSWGFNYLENVDGQPSTPAQPLTDNPDLSAIPTDLLERAPQSAEGVYNFGTPGKPPLLVLPEGETVQFILTSRDVIHSFWVPNFLFKLDVIPGHTNKFQIVANKKGTFRGKCAELCGEDHSRMLFNVKVVSPSDYRDYLNTLAKKGQTGYLNAGIAVTGDAKNARTQQSESEHK</sequence>
<evidence type="ECO:0000256" key="2">
    <source>
        <dbReference type="ARBA" id="ARBA00001971"/>
    </source>
</evidence>
<keyword evidence="12" id="KW-1278">Translocase</keyword>
<evidence type="ECO:0000256" key="13">
    <source>
        <dbReference type="ARBA" id="ARBA00022982"/>
    </source>
</evidence>
<evidence type="ECO:0000256" key="1">
    <source>
        <dbReference type="ARBA" id="ARBA00001935"/>
    </source>
</evidence>
<evidence type="ECO:0000256" key="19">
    <source>
        <dbReference type="ARBA" id="ARBA00031399"/>
    </source>
</evidence>
<dbReference type="InterPro" id="IPR008972">
    <property type="entry name" value="Cupredoxin"/>
</dbReference>
<dbReference type="Gene3D" id="1.10.287.90">
    <property type="match status" value="1"/>
</dbReference>
<reference evidence="24" key="2">
    <citation type="submission" date="2020-09" db="EMBL/GenBank/DDBJ databases">
        <authorList>
            <person name="Sun Q."/>
            <person name="Zhou Y."/>
        </authorList>
    </citation>
    <scope>NUCLEOTIDE SEQUENCE</scope>
    <source>
        <strain evidence="24">CGMCC 4.7201</strain>
    </source>
</reference>
<comment type="similarity">
    <text evidence="4">Belongs to the cytochrome c oxidase subunit 2 family.</text>
</comment>
<dbReference type="SUPFAM" id="SSF81464">
    <property type="entry name" value="Cytochrome c oxidase subunit II-like, transmembrane region"/>
    <property type="match status" value="1"/>
</dbReference>
<keyword evidence="7" id="KW-1003">Cell membrane</keyword>
<dbReference type="NCBIfam" id="TIGR02866">
    <property type="entry name" value="CoxB"/>
    <property type="match status" value="1"/>
</dbReference>
<evidence type="ECO:0000256" key="20">
    <source>
        <dbReference type="ARBA" id="ARBA00047816"/>
    </source>
</evidence>
<evidence type="ECO:0000256" key="11">
    <source>
        <dbReference type="ARBA" id="ARBA00022729"/>
    </source>
</evidence>
<evidence type="ECO:0000256" key="12">
    <source>
        <dbReference type="ARBA" id="ARBA00022967"/>
    </source>
</evidence>
<comment type="caution">
    <text evidence="24">The sequence shown here is derived from an EMBL/GenBank/DDBJ whole genome shotgun (WGS) entry which is preliminary data.</text>
</comment>
<dbReference type="RefSeq" id="WP_189135877.1">
    <property type="nucleotide sequence ID" value="NZ_BMMS01000067.1"/>
</dbReference>
<evidence type="ECO:0000313" key="24">
    <source>
        <dbReference type="EMBL" id="GGP00819.1"/>
    </source>
</evidence>
<dbReference type="InterPro" id="IPR045187">
    <property type="entry name" value="CcO_II"/>
</dbReference>
<keyword evidence="10" id="KW-0479">Metal-binding</keyword>
<dbReference type="Proteomes" id="UP000641932">
    <property type="component" value="Unassembled WGS sequence"/>
</dbReference>
<dbReference type="GO" id="GO:0016491">
    <property type="term" value="F:oxidoreductase activity"/>
    <property type="evidence" value="ECO:0007669"/>
    <property type="project" value="InterPro"/>
</dbReference>
<evidence type="ECO:0000256" key="6">
    <source>
        <dbReference type="ARBA" id="ARBA00022448"/>
    </source>
</evidence>
<feature type="transmembrane region" description="Helical" evidence="22">
    <location>
        <begin position="105"/>
        <end position="123"/>
    </location>
</feature>
<dbReference type="CDD" id="cd13919">
    <property type="entry name" value="CuRO_HCO_II_like_5"/>
    <property type="match status" value="1"/>
</dbReference>
<dbReference type="PRINTS" id="PR01166">
    <property type="entry name" value="CYCOXIDASEII"/>
</dbReference>
<evidence type="ECO:0000256" key="18">
    <source>
        <dbReference type="ARBA" id="ARBA00031389"/>
    </source>
</evidence>
<evidence type="ECO:0000256" key="15">
    <source>
        <dbReference type="ARBA" id="ARBA00023008"/>
    </source>
</evidence>
<dbReference type="EC" id="7.1.1.9" evidence="5"/>
<organism evidence="24 25">
    <name type="scientific">Wenjunlia tyrosinilytica</name>
    <dbReference type="NCBI Taxonomy" id="1544741"/>
    <lineage>
        <taxon>Bacteria</taxon>
        <taxon>Bacillati</taxon>
        <taxon>Actinomycetota</taxon>
        <taxon>Actinomycetes</taxon>
        <taxon>Kitasatosporales</taxon>
        <taxon>Streptomycetaceae</taxon>
        <taxon>Wenjunlia</taxon>
    </lineage>
</organism>
<dbReference type="Pfam" id="PF00116">
    <property type="entry name" value="COX2"/>
    <property type="match status" value="1"/>
</dbReference>
<dbReference type="InterPro" id="IPR001505">
    <property type="entry name" value="Copper_CuA"/>
</dbReference>
<keyword evidence="14 22" id="KW-1133">Transmembrane helix</keyword>
<dbReference type="GO" id="GO:0004129">
    <property type="term" value="F:cytochrome-c oxidase activity"/>
    <property type="evidence" value="ECO:0007669"/>
    <property type="project" value="UniProtKB-EC"/>
</dbReference>
<accession>A0A918E2P2</accession>
<gene>
    <name evidence="24" type="primary">ctaC</name>
    <name evidence="24" type="ORF">GCM10012280_70400</name>
</gene>
<keyword evidence="25" id="KW-1185">Reference proteome</keyword>
<keyword evidence="9 22" id="KW-0812">Transmembrane</keyword>
<evidence type="ECO:0000256" key="22">
    <source>
        <dbReference type="SAM" id="Phobius"/>
    </source>
</evidence>
<dbReference type="PANTHER" id="PTHR22888">
    <property type="entry name" value="CYTOCHROME C OXIDASE, SUBUNIT II"/>
    <property type="match status" value="1"/>
</dbReference>
<protein>
    <recommendedName>
        <fullName evidence="21">Probable cytochrome c oxidase subunit 2</fullName>
        <ecNumber evidence="5">7.1.1.9</ecNumber>
    </recommendedName>
    <alternativeName>
        <fullName evidence="19">Cytochrome aa3 subunit 2</fullName>
    </alternativeName>
    <alternativeName>
        <fullName evidence="18">Cytochrome c oxidase polypeptide II</fullName>
    </alternativeName>
</protein>
<evidence type="ECO:0000256" key="3">
    <source>
        <dbReference type="ARBA" id="ARBA00004651"/>
    </source>
</evidence>
<evidence type="ECO:0000256" key="5">
    <source>
        <dbReference type="ARBA" id="ARBA00012949"/>
    </source>
</evidence>
<dbReference type="InterPro" id="IPR014222">
    <property type="entry name" value="Cyt_c_oxidase_su2"/>
</dbReference>
<keyword evidence="13" id="KW-0249">Electron transport</keyword>
<comment type="subcellular location">
    <subcellularLocation>
        <location evidence="3">Cell membrane</location>
        <topology evidence="3">Multi-pass membrane protein</topology>
    </subcellularLocation>
</comment>
<comment type="cofactor">
    <cofactor evidence="2">
        <name>heme</name>
        <dbReference type="ChEBI" id="CHEBI:30413"/>
    </cofactor>
</comment>
<dbReference type="PROSITE" id="PS50857">
    <property type="entry name" value="COX2_CUA"/>
    <property type="match status" value="1"/>
</dbReference>